<dbReference type="GO" id="GO:0016805">
    <property type="term" value="F:dipeptidase activity"/>
    <property type="evidence" value="ECO:0007669"/>
    <property type="project" value="InterPro"/>
</dbReference>
<proteinExistence type="inferred from homology"/>
<sequence>MSLAMRYSTATLSLLLLRTVAVKASYCFYVGKNLTVDGSVMVAGTGEEVSGHWLQLFSAQDYPPNATLSVGVTEDAALPGKRIQIPQAQHTYRYLSMEYSDFEGFPAPLTNGGLNEHGVYVRDVWAQNREELVAMTPNPQAGVNYGELARIVMERARTAREGVEIIGRLMDEYGEATYGGNTHLIADKDEGWVVWEFAGGKHLWAAERLGDNDIRVLYPGYIEDFPVNFANSSNYMGAPHLVEFAIQQGWWDPQGNRSFNIWEVYGDTNNNATARNGGYKYMSQAELEDATRAMIPLNEKKLMERHRDIRIADDQSGYGQVVSLHEGIDPDMRRLWVASTGAVAAPFVPWWLGVQSIPPEAGLHRYLYDQASSEFLNTDYQYQEASEFVFRIFKRVLYYMCSNPHEYHPIVTEMLVGFENQSFIEIEAWVERGAQVLIDNDERDSARELLTYYSHSRLYKAMEIGKTIAAALESHVKLTGHWKTPRGDLINDGGSGNATVTCLVGLNPDRPKWDQD</sequence>
<gene>
    <name evidence="3" type="ORF">WHR41_08217</name>
</gene>
<comment type="similarity">
    <text evidence="1">Belongs to the peptidase C69 family. Secernin subfamily.</text>
</comment>
<protein>
    <recommendedName>
        <fullName evidence="5">Dipeptidase</fullName>
    </recommendedName>
</protein>
<dbReference type="PANTHER" id="PTHR12994">
    <property type="entry name" value="SECERNIN"/>
    <property type="match status" value="1"/>
</dbReference>
<dbReference type="Proteomes" id="UP000803884">
    <property type="component" value="Unassembled WGS sequence"/>
</dbReference>
<organism evidence="3 4">
    <name type="scientific">Cladosporium halotolerans</name>
    <dbReference type="NCBI Taxonomy" id="1052096"/>
    <lineage>
        <taxon>Eukaryota</taxon>
        <taxon>Fungi</taxon>
        <taxon>Dikarya</taxon>
        <taxon>Ascomycota</taxon>
        <taxon>Pezizomycotina</taxon>
        <taxon>Dothideomycetes</taxon>
        <taxon>Dothideomycetidae</taxon>
        <taxon>Cladosporiales</taxon>
        <taxon>Cladosporiaceae</taxon>
        <taxon>Cladosporium</taxon>
    </lineage>
</organism>
<feature type="chain" id="PRO_5044301278" description="Dipeptidase" evidence="2">
    <location>
        <begin position="25"/>
        <end position="516"/>
    </location>
</feature>
<accession>A0AB34KFJ9</accession>
<dbReference type="GeneID" id="96009659"/>
<comment type="caution">
    <text evidence="3">The sequence shown here is derived from an EMBL/GenBank/DDBJ whole genome shotgun (WGS) entry which is preliminary data.</text>
</comment>
<dbReference type="AlphaFoldDB" id="A0AB34KFJ9"/>
<evidence type="ECO:0000313" key="4">
    <source>
        <dbReference type="Proteomes" id="UP000803884"/>
    </source>
</evidence>
<dbReference type="PANTHER" id="PTHR12994:SF17">
    <property type="entry name" value="LD30995P"/>
    <property type="match status" value="1"/>
</dbReference>
<evidence type="ECO:0000256" key="2">
    <source>
        <dbReference type="SAM" id="SignalP"/>
    </source>
</evidence>
<dbReference type="GO" id="GO:0070004">
    <property type="term" value="F:cysteine-type exopeptidase activity"/>
    <property type="evidence" value="ECO:0007669"/>
    <property type="project" value="InterPro"/>
</dbReference>
<dbReference type="Pfam" id="PF03577">
    <property type="entry name" value="Peptidase_C69"/>
    <property type="match status" value="1"/>
</dbReference>
<keyword evidence="4" id="KW-1185">Reference proteome</keyword>
<dbReference type="RefSeq" id="XP_069226053.1">
    <property type="nucleotide sequence ID" value="XM_069376821.1"/>
</dbReference>
<evidence type="ECO:0000256" key="1">
    <source>
        <dbReference type="ARBA" id="ARBA00005705"/>
    </source>
</evidence>
<dbReference type="InterPro" id="IPR005322">
    <property type="entry name" value="Peptidase_C69"/>
</dbReference>
<feature type="signal peptide" evidence="2">
    <location>
        <begin position="1"/>
        <end position="24"/>
    </location>
</feature>
<dbReference type="EMBL" id="JAAQHG020000041">
    <property type="protein sequence ID" value="KAL1582946.1"/>
    <property type="molecule type" value="Genomic_DNA"/>
</dbReference>
<evidence type="ECO:0008006" key="5">
    <source>
        <dbReference type="Google" id="ProtNLM"/>
    </source>
</evidence>
<dbReference type="Gene3D" id="3.60.60.10">
    <property type="entry name" value="Penicillin V Acylase, Chain A"/>
    <property type="match status" value="1"/>
</dbReference>
<dbReference type="GO" id="GO:0006508">
    <property type="term" value="P:proteolysis"/>
    <property type="evidence" value="ECO:0007669"/>
    <property type="project" value="InterPro"/>
</dbReference>
<name>A0AB34KFJ9_9PEZI</name>
<keyword evidence="2" id="KW-0732">Signal</keyword>
<reference evidence="3 4" key="1">
    <citation type="journal article" date="2020" name="Microbiol. Resour. Announc.">
        <title>Draft Genome Sequence of a Cladosporium Species Isolated from the Mesophotic Ascidian Didemnum maculosum.</title>
        <authorList>
            <person name="Gioti A."/>
            <person name="Siaperas R."/>
            <person name="Nikolaivits E."/>
            <person name="Le Goff G."/>
            <person name="Ouazzani J."/>
            <person name="Kotoulas G."/>
            <person name="Topakas E."/>
        </authorList>
    </citation>
    <scope>NUCLEOTIDE SEQUENCE [LARGE SCALE GENOMIC DNA]</scope>
    <source>
        <strain evidence="3 4">TM138-S3</strain>
    </source>
</reference>
<evidence type="ECO:0000313" key="3">
    <source>
        <dbReference type="EMBL" id="KAL1582946.1"/>
    </source>
</evidence>